<feature type="domain" description="AB hydrolase-1" evidence="1">
    <location>
        <begin position="23"/>
        <end position="260"/>
    </location>
</feature>
<dbReference type="InterPro" id="IPR029058">
    <property type="entry name" value="AB_hydrolase_fold"/>
</dbReference>
<sequence length="279" mass="29885">MPICHATGIAYDRAGPTDDAGTVVLIHAGIADRRMWDPQWSHLTVRHDTVRLDLRGFGESTARPTEAWAPYRDLLETLRALEVERADLVGCSYGAGVAVEAALAEPGRVASLLLCAPGGSLLAEETGQLAAFVAAEDAALERGDVEAAVEANLAWWVDGPDGPADRVAPRMRAAVATMQRRAFEITADWDDVDELEIELEPGPDQRYGEIAVPTLVLCGDLDVDAVTAAAACLTDGIQDARSITWPGTAHLPSMERPDSFLTLLEEWLEERGTGLSSTS</sequence>
<dbReference type="EMBL" id="PGEZ01000001">
    <property type="protein sequence ID" value="PJJ57721.1"/>
    <property type="molecule type" value="Genomic_DNA"/>
</dbReference>
<evidence type="ECO:0000313" key="3">
    <source>
        <dbReference type="Proteomes" id="UP000230842"/>
    </source>
</evidence>
<name>A0A2M9BIF1_9ACTN</name>
<gene>
    <name evidence="2" type="ORF">CLV56_1959</name>
</gene>
<dbReference type="RefSeq" id="WP_157805126.1">
    <property type="nucleotide sequence ID" value="NZ_PGEZ01000001.1"/>
</dbReference>
<dbReference type="GO" id="GO:0003824">
    <property type="term" value="F:catalytic activity"/>
    <property type="evidence" value="ECO:0007669"/>
    <property type="project" value="UniProtKB-ARBA"/>
</dbReference>
<evidence type="ECO:0000313" key="2">
    <source>
        <dbReference type="EMBL" id="PJJ57721.1"/>
    </source>
</evidence>
<keyword evidence="3" id="KW-1185">Reference proteome</keyword>
<dbReference type="AlphaFoldDB" id="A0A2M9BIF1"/>
<comment type="caution">
    <text evidence="2">The sequence shown here is derived from an EMBL/GenBank/DDBJ whole genome shotgun (WGS) entry which is preliminary data.</text>
</comment>
<proteinExistence type="predicted"/>
<dbReference type="InterPro" id="IPR000073">
    <property type="entry name" value="AB_hydrolase_1"/>
</dbReference>
<dbReference type="Proteomes" id="UP000230842">
    <property type="component" value="Unassembled WGS sequence"/>
</dbReference>
<dbReference type="PRINTS" id="PR00111">
    <property type="entry name" value="ABHYDROLASE"/>
</dbReference>
<dbReference type="SUPFAM" id="SSF53474">
    <property type="entry name" value="alpha/beta-Hydrolases"/>
    <property type="match status" value="1"/>
</dbReference>
<reference evidence="2 3" key="1">
    <citation type="submission" date="2017-11" db="EMBL/GenBank/DDBJ databases">
        <title>Genomic Encyclopedia of Archaeal and Bacterial Type Strains, Phase II (KMG-II): From Individual Species to Whole Genera.</title>
        <authorList>
            <person name="Goeker M."/>
        </authorList>
    </citation>
    <scope>NUCLEOTIDE SEQUENCE [LARGE SCALE GENOMIC DNA]</scope>
    <source>
        <strain evidence="2 3">DSM 27763</strain>
    </source>
</reference>
<organism evidence="2 3">
    <name type="scientific">Mumia flava</name>
    <dbReference type="NCBI Taxonomy" id="1348852"/>
    <lineage>
        <taxon>Bacteria</taxon>
        <taxon>Bacillati</taxon>
        <taxon>Actinomycetota</taxon>
        <taxon>Actinomycetes</taxon>
        <taxon>Propionibacteriales</taxon>
        <taxon>Nocardioidaceae</taxon>
        <taxon>Mumia</taxon>
    </lineage>
</organism>
<evidence type="ECO:0000259" key="1">
    <source>
        <dbReference type="Pfam" id="PF12697"/>
    </source>
</evidence>
<dbReference type="OrthoDB" id="495620at2"/>
<dbReference type="Pfam" id="PF12697">
    <property type="entry name" value="Abhydrolase_6"/>
    <property type="match status" value="1"/>
</dbReference>
<dbReference type="PANTHER" id="PTHR43798">
    <property type="entry name" value="MONOACYLGLYCEROL LIPASE"/>
    <property type="match status" value="1"/>
</dbReference>
<protein>
    <submittedName>
        <fullName evidence="2">Pimeloyl-ACP methyl ester carboxylesterase</fullName>
    </submittedName>
</protein>
<accession>A0A2M9BIF1</accession>
<dbReference type="InterPro" id="IPR050266">
    <property type="entry name" value="AB_hydrolase_sf"/>
</dbReference>
<dbReference type="Gene3D" id="3.40.50.1820">
    <property type="entry name" value="alpha/beta hydrolase"/>
    <property type="match status" value="1"/>
</dbReference>